<feature type="domain" description="Protein kinase" evidence="2">
    <location>
        <begin position="32"/>
        <end position="318"/>
    </location>
</feature>
<gene>
    <name evidence="3" type="ORF">SEPMUDRAFT_149475</name>
</gene>
<protein>
    <recommendedName>
        <fullName evidence="2">Protein kinase domain-containing protein</fullName>
    </recommendedName>
</protein>
<dbReference type="Pfam" id="PF00069">
    <property type="entry name" value="Pkinase"/>
    <property type="match status" value="1"/>
</dbReference>
<dbReference type="SMART" id="SM00220">
    <property type="entry name" value="S_TKc"/>
    <property type="match status" value="1"/>
</dbReference>
<evidence type="ECO:0000313" key="3">
    <source>
        <dbReference type="EMBL" id="EMF12942.1"/>
    </source>
</evidence>
<evidence type="ECO:0000259" key="2">
    <source>
        <dbReference type="PROSITE" id="PS50011"/>
    </source>
</evidence>
<dbReference type="OMA" id="IMVADDR"/>
<reference evidence="3 4" key="1">
    <citation type="journal article" date="2012" name="PLoS Pathog.">
        <title>Diverse lifestyles and strategies of plant pathogenesis encoded in the genomes of eighteen Dothideomycetes fungi.</title>
        <authorList>
            <person name="Ohm R.A."/>
            <person name="Feau N."/>
            <person name="Henrissat B."/>
            <person name="Schoch C.L."/>
            <person name="Horwitz B.A."/>
            <person name="Barry K.W."/>
            <person name="Condon B.J."/>
            <person name="Copeland A.C."/>
            <person name="Dhillon B."/>
            <person name="Glaser F."/>
            <person name="Hesse C.N."/>
            <person name="Kosti I."/>
            <person name="LaButti K."/>
            <person name="Lindquist E.A."/>
            <person name="Lucas S."/>
            <person name="Salamov A.A."/>
            <person name="Bradshaw R.E."/>
            <person name="Ciuffetti L."/>
            <person name="Hamelin R.C."/>
            <person name="Kema G.H.J."/>
            <person name="Lawrence C."/>
            <person name="Scott J.A."/>
            <person name="Spatafora J.W."/>
            <person name="Turgeon B.G."/>
            <person name="de Wit P.J.G.M."/>
            <person name="Zhong S."/>
            <person name="Goodwin S.B."/>
            <person name="Grigoriev I.V."/>
        </authorList>
    </citation>
    <scope>NUCLEOTIDE SEQUENCE [LARGE SCALE GENOMIC DNA]</scope>
    <source>
        <strain evidence="3 4">SO2202</strain>
    </source>
</reference>
<feature type="compositionally biased region" description="Low complexity" evidence="1">
    <location>
        <begin position="24"/>
        <end position="35"/>
    </location>
</feature>
<dbReference type="STRING" id="692275.M3AZK6"/>
<dbReference type="GO" id="GO:0004674">
    <property type="term" value="F:protein serine/threonine kinase activity"/>
    <property type="evidence" value="ECO:0007669"/>
    <property type="project" value="InterPro"/>
</dbReference>
<keyword evidence="4" id="KW-1185">Reference proteome</keyword>
<evidence type="ECO:0000313" key="4">
    <source>
        <dbReference type="Proteomes" id="UP000016931"/>
    </source>
</evidence>
<dbReference type="GO" id="GO:0070059">
    <property type="term" value="P:intrinsic apoptotic signaling pathway in response to endoplasmic reticulum stress"/>
    <property type="evidence" value="ECO:0007669"/>
    <property type="project" value="TreeGrafter"/>
</dbReference>
<dbReference type="OrthoDB" id="4062651at2759"/>
<dbReference type="EMBL" id="KB456264">
    <property type="protein sequence ID" value="EMF12942.1"/>
    <property type="molecule type" value="Genomic_DNA"/>
</dbReference>
<dbReference type="PANTHER" id="PTHR13954">
    <property type="entry name" value="IRE1-RELATED"/>
    <property type="match status" value="1"/>
</dbReference>
<dbReference type="GO" id="GO:0036498">
    <property type="term" value="P:IRE1-mediated unfolded protein response"/>
    <property type="evidence" value="ECO:0007669"/>
    <property type="project" value="TreeGrafter"/>
</dbReference>
<dbReference type="GeneID" id="27902711"/>
<dbReference type="AlphaFoldDB" id="M3AZK6"/>
<dbReference type="PANTHER" id="PTHR13954:SF6">
    <property type="entry name" value="NON-SPECIFIC SERINE_THREONINE PROTEIN KINASE"/>
    <property type="match status" value="1"/>
</dbReference>
<dbReference type="eggNOG" id="KOG1027">
    <property type="taxonomic scope" value="Eukaryota"/>
</dbReference>
<dbReference type="RefSeq" id="XP_016761063.1">
    <property type="nucleotide sequence ID" value="XM_016905574.1"/>
</dbReference>
<feature type="region of interest" description="Disordered" evidence="1">
    <location>
        <begin position="1"/>
        <end position="39"/>
    </location>
</feature>
<dbReference type="GO" id="GO:0004521">
    <property type="term" value="F:RNA endonuclease activity"/>
    <property type="evidence" value="ECO:0007669"/>
    <property type="project" value="InterPro"/>
</dbReference>
<name>M3AZK6_SPHMS</name>
<dbReference type="PROSITE" id="PS50011">
    <property type="entry name" value="PROTEIN_KINASE_DOM"/>
    <property type="match status" value="1"/>
</dbReference>
<dbReference type="GO" id="GO:0005524">
    <property type="term" value="F:ATP binding"/>
    <property type="evidence" value="ECO:0007669"/>
    <property type="project" value="InterPro"/>
</dbReference>
<sequence>MDYETADGSQFSLREIWSEDPNPTNTTTATTTHTTKPINSPKFEHTLITAFVDGNAYAGKSLQRISAMDDVDVFGYLEPVPSENIFPIMPAEFTRAPPFDMANHYLKAPQFTYEDSRPGRTSVADRLRNEARVLEFLMGQGRRRRRMENGDGNDVVGGKDEVGGDEVDAAAAAVPHPNVVRYYGCVLKDERITHLCLQRCYCNLAEYAEVGLSSEETDELLGQVQEGLKFLHGLGLAHNDIHPGNICVDSHGNAIIVDFDSCAPFGQPLTKGVACMTSTTTEKGVPVSDKKNDYEAFKELVQFLKKERKRSSACYPQF</sequence>
<dbReference type="HOGENOM" id="CLU_062257_0_0_1"/>
<dbReference type="SUPFAM" id="SSF56112">
    <property type="entry name" value="Protein kinase-like (PK-like)"/>
    <property type="match status" value="1"/>
</dbReference>
<accession>M3AZK6</accession>
<dbReference type="InterPro" id="IPR000719">
    <property type="entry name" value="Prot_kinase_dom"/>
</dbReference>
<dbReference type="GO" id="GO:1990604">
    <property type="term" value="C:IRE1-TRAF2-ASK1 complex"/>
    <property type="evidence" value="ECO:0007669"/>
    <property type="project" value="TreeGrafter"/>
</dbReference>
<dbReference type="InterPro" id="IPR045133">
    <property type="entry name" value="IRE1/2-like"/>
</dbReference>
<organism evidence="3 4">
    <name type="scientific">Sphaerulina musiva (strain SO2202)</name>
    <name type="common">Poplar stem canker fungus</name>
    <name type="synonym">Septoria musiva</name>
    <dbReference type="NCBI Taxonomy" id="692275"/>
    <lineage>
        <taxon>Eukaryota</taxon>
        <taxon>Fungi</taxon>
        <taxon>Dikarya</taxon>
        <taxon>Ascomycota</taxon>
        <taxon>Pezizomycotina</taxon>
        <taxon>Dothideomycetes</taxon>
        <taxon>Dothideomycetidae</taxon>
        <taxon>Mycosphaerellales</taxon>
        <taxon>Mycosphaerellaceae</taxon>
        <taxon>Sphaerulina</taxon>
    </lineage>
</organism>
<dbReference type="GO" id="GO:0051082">
    <property type="term" value="F:unfolded protein binding"/>
    <property type="evidence" value="ECO:0007669"/>
    <property type="project" value="TreeGrafter"/>
</dbReference>
<dbReference type="Proteomes" id="UP000016931">
    <property type="component" value="Unassembled WGS sequence"/>
</dbReference>
<proteinExistence type="predicted"/>
<evidence type="ECO:0000256" key="1">
    <source>
        <dbReference type="SAM" id="MobiDB-lite"/>
    </source>
</evidence>
<dbReference type="InterPro" id="IPR011009">
    <property type="entry name" value="Kinase-like_dom_sf"/>
</dbReference>
<dbReference type="Gene3D" id="1.10.510.10">
    <property type="entry name" value="Transferase(Phosphotransferase) domain 1"/>
    <property type="match status" value="1"/>
</dbReference>